<reference evidence="2 3" key="1">
    <citation type="submission" date="2018-06" db="EMBL/GenBank/DDBJ databases">
        <authorList>
            <consortium name="Pathogen Informatics"/>
            <person name="Doyle S."/>
        </authorList>
    </citation>
    <scope>NUCLEOTIDE SEQUENCE [LARGE SCALE GENOMIC DNA]</scope>
    <source>
        <strain evidence="2 3">NCTC13533</strain>
    </source>
</reference>
<dbReference type="RefSeq" id="WP_073333385.1">
    <property type="nucleotide sequence ID" value="NZ_UFVQ01000003.1"/>
</dbReference>
<organism evidence="2 3">
    <name type="scientific">Chryseobacterium carnipullorum</name>
    <dbReference type="NCBI Taxonomy" id="1124835"/>
    <lineage>
        <taxon>Bacteria</taxon>
        <taxon>Pseudomonadati</taxon>
        <taxon>Bacteroidota</taxon>
        <taxon>Flavobacteriia</taxon>
        <taxon>Flavobacteriales</taxon>
        <taxon>Weeksellaceae</taxon>
        <taxon>Chryseobacterium group</taxon>
        <taxon>Chryseobacterium</taxon>
    </lineage>
</organism>
<protein>
    <submittedName>
        <fullName evidence="2">Uncharacterized protein</fullName>
    </submittedName>
</protein>
<evidence type="ECO:0000313" key="3">
    <source>
        <dbReference type="Proteomes" id="UP000255224"/>
    </source>
</evidence>
<reference evidence="4" key="3">
    <citation type="submission" date="2018-11" db="EMBL/GenBank/DDBJ databases">
        <title>Proposal to divide the Flavobacteriaceae and reorganize its genera based on Amino Acid Identity values calculated from whole genome sequences.</title>
        <authorList>
            <person name="Nicholson A.C."/>
            <person name="Gulvik C.A."/>
            <person name="Whitney A.M."/>
            <person name="Humrighouse B.W."/>
            <person name="Bell M."/>
            <person name="Holmes B."/>
            <person name="Steigerwalt A.G."/>
            <person name="Villarma A."/>
            <person name="Sheth M."/>
            <person name="Batra D."/>
            <person name="Pryor J."/>
            <person name="Bernardet J.-F."/>
            <person name="Hugo C."/>
            <person name="Kampfer P."/>
            <person name="Newman J."/>
            <person name="McQuiston J.R."/>
        </authorList>
    </citation>
    <scope>NUCLEOTIDE SEQUENCE [LARGE SCALE GENOMIC DNA]</scope>
    <source>
        <strain evidence="4">G0188</strain>
    </source>
</reference>
<gene>
    <name evidence="1" type="ORF">EG346_01045</name>
    <name evidence="2" type="ORF">NCTC13533_04025</name>
</gene>
<reference evidence="1" key="2">
    <citation type="submission" date="2018-11" db="EMBL/GenBank/DDBJ databases">
        <title>Proposal to divide the Flavobacteriaceae and reorganize its genera based on Amino Acid Identity values calculated from whole genome sequences.</title>
        <authorList>
            <person name="Nicholson A.C."/>
            <person name="Gulvik C.A."/>
            <person name="Whitney A.M."/>
            <person name="Humrighouse B.W."/>
            <person name="Bell M."/>
            <person name="Holmes B."/>
            <person name="Steigerwalt A."/>
            <person name="Villarma A."/>
            <person name="Sheth M."/>
            <person name="Batra D."/>
            <person name="Pryor J."/>
            <person name="Bernardet J.-F."/>
            <person name="Hugo C."/>
            <person name="Kampfer P."/>
            <person name="Newman J."/>
            <person name="Mcquiston J.R."/>
        </authorList>
    </citation>
    <scope>NUCLEOTIDE SEQUENCE [LARGE SCALE GENOMIC DNA]</scope>
    <source>
        <strain evidence="1">G0188</strain>
    </source>
</reference>
<name>A0A1M7G627_CHRCU</name>
<accession>A0A1M7G627</accession>
<dbReference type="EMBL" id="CP033920">
    <property type="protein sequence ID" value="AZA46889.1"/>
    <property type="molecule type" value="Genomic_DNA"/>
</dbReference>
<evidence type="ECO:0000313" key="2">
    <source>
        <dbReference type="EMBL" id="STD06578.1"/>
    </source>
</evidence>
<keyword evidence="4" id="KW-1185">Reference proteome</keyword>
<proteinExistence type="predicted"/>
<dbReference type="KEGG" id="ccau:EG346_01045"/>
<sequence length="60" mass="7350">MKKLYNEKNRLPLTFQYLEIFKTKNAGKIHSNMLYFVPSEKYQTEHHIREKPLKQLTRLL</sequence>
<dbReference type="Proteomes" id="UP000255224">
    <property type="component" value="Unassembled WGS sequence"/>
</dbReference>
<accession>A0A376EBW4</accession>
<dbReference type="AlphaFoldDB" id="A0A1M7G627"/>
<dbReference type="Proteomes" id="UP000273270">
    <property type="component" value="Chromosome"/>
</dbReference>
<evidence type="ECO:0000313" key="4">
    <source>
        <dbReference type="Proteomes" id="UP000273270"/>
    </source>
</evidence>
<evidence type="ECO:0000313" key="1">
    <source>
        <dbReference type="EMBL" id="AZA46889.1"/>
    </source>
</evidence>
<dbReference type="EMBL" id="UFVQ01000003">
    <property type="protein sequence ID" value="STD06578.1"/>
    <property type="molecule type" value="Genomic_DNA"/>
</dbReference>